<organism evidence="8 9">
    <name type="scientific">Coemansia reversa (strain ATCC 12441 / NRRL 1564)</name>
    <dbReference type="NCBI Taxonomy" id="763665"/>
    <lineage>
        <taxon>Eukaryota</taxon>
        <taxon>Fungi</taxon>
        <taxon>Fungi incertae sedis</taxon>
        <taxon>Zoopagomycota</taxon>
        <taxon>Kickxellomycotina</taxon>
        <taxon>Kickxellomycetes</taxon>
        <taxon>Kickxellales</taxon>
        <taxon>Kickxellaceae</taxon>
        <taxon>Coemansia</taxon>
    </lineage>
</organism>
<feature type="region of interest" description="Disordered" evidence="5">
    <location>
        <begin position="179"/>
        <end position="206"/>
    </location>
</feature>
<dbReference type="Proteomes" id="UP000242474">
    <property type="component" value="Unassembled WGS sequence"/>
</dbReference>
<dbReference type="GO" id="GO:0001002">
    <property type="term" value="F:RNA polymerase III type 1 promoter sequence-specific DNA binding"/>
    <property type="evidence" value="ECO:0007669"/>
    <property type="project" value="TreeGrafter"/>
</dbReference>
<keyword evidence="2" id="KW-0238">DNA-binding</keyword>
<dbReference type="OrthoDB" id="5598268at2759"/>
<dbReference type="AlphaFoldDB" id="A0A2G5BGF0"/>
<evidence type="ECO:0000256" key="5">
    <source>
        <dbReference type="SAM" id="MobiDB-lite"/>
    </source>
</evidence>
<feature type="region of interest" description="Disordered" evidence="5">
    <location>
        <begin position="492"/>
        <end position="527"/>
    </location>
</feature>
<keyword evidence="3" id="KW-0804">Transcription</keyword>
<evidence type="ECO:0000313" key="9">
    <source>
        <dbReference type="Proteomes" id="UP000242474"/>
    </source>
</evidence>
<dbReference type="STRING" id="763665.A0A2G5BGF0"/>
<dbReference type="InterPro" id="IPR040454">
    <property type="entry name" value="TF_IIIC_Tfc1/Sfc1"/>
</dbReference>
<dbReference type="PANTHER" id="PTHR13230:SF5">
    <property type="entry name" value="GENERAL TRANSCRIPTION FACTOR 3C POLYPEPTIDE 5"/>
    <property type="match status" value="1"/>
</dbReference>
<dbReference type="PANTHER" id="PTHR13230">
    <property type="entry name" value="GENERAL TRANSCRIPTION FACTOR IIIC, POLYPEPTIDE 5"/>
    <property type="match status" value="1"/>
</dbReference>
<evidence type="ECO:0000259" key="6">
    <source>
        <dbReference type="Pfam" id="PF09734"/>
    </source>
</evidence>
<sequence>MADRRVLPERTLLSVEYPGYVVDTNKAIESIGGSKKLARDTTDNVGMPIELRYRYNDPTSHPINGEIIPTQNLLLKVTRRVRRPKGKNDTTPCEGRTNTTAEVVAILDKTVRFRKLADFQYLMTKADPISQFSGALMNINIDELKQLGASDVFDKTIGVGAGNIPAPFIDYNGWPSQYRAVSSKKPQKSNEEPATEDPTHKLRNPRNKSEFNRIYVKFNTDPTPMRALPEVEKDRDLVPANIAKKVEDILAETPVVSRNVMDVLMPSEECGGLKTIAFMPIYAYLMDSGPWRSCWIRFGYDPRTDPEACKYQILDVRRGNLNLPGGRPRLNPRGGPRQAPPSEAARIVRKVGNYIFDDEAGRQGIGGIFQLMHVQVQPVRDLIDYAKGRRKTCCERSGWLQPSLLKLMRNKVRILKHFYDGSEQAAQEIPVDYAELDKSIKADREKEEHMLATQRLIAEREQANTLNTLGDQPSQKVREHVDARVDQLMQILGTQGGTNAMDEDDSDRSELDADEFDIYGYDDDDDA</sequence>
<dbReference type="InterPro" id="IPR019136">
    <property type="entry name" value="TF_IIIC_su-5_HTH"/>
</dbReference>
<reference evidence="8 9" key="1">
    <citation type="journal article" date="2015" name="Genome Biol. Evol.">
        <title>Phylogenomic analyses indicate that early fungi evolved digesting cell walls of algal ancestors of land plants.</title>
        <authorList>
            <person name="Chang Y."/>
            <person name="Wang S."/>
            <person name="Sekimoto S."/>
            <person name="Aerts A.L."/>
            <person name="Choi C."/>
            <person name="Clum A."/>
            <person name="LaButti K.M."/>
            <person name="Lindquist E.A."/>
            <person name="Yee Ngan C."/>
            <person name="Ohm R.A."/>
            <person name="Salamov A.A."/>
            <person name="Grigoriev I.V."/>
            <person name="Spatafora J.W."/>
            <person name="Berbee M.L."/>
        </authorList>
    </citation>
    <scope>NUCLEOTIDE SEQUENCE [LARGE SCALE GENOMIC DNA]</scope>
    <source>
        <strain evidence="8 9">NRRL 1564</strain>
    </source>
</reference>
<evidence type="ECO:0000313" key="8">
    <source>
        <dbReference type="EMBL" id="PIA18104.1"/>
    </source>
</evidence>
<gene>
    <name evidence="8" type="ORF">COEREDRAFT_6840</name>
</gene>
<feature type="domain" description="Transcription factor IIIC subunit 5 HTH" evidence="6">
    <location>
        <begin position="175"/>
        <end position="317"/>
    </location>
</feature>
<feature type="compositionally biased region" description="Acidic residues" evidence="5">
    <location>
        <begin position="501"/>
        <end position="527"/>
    </location>
</feature>
<proteinExistence type="predicted"/>
<accession>A0A2G5BGF0</accession>
<protein>
    <recommendedName>
        <fullName evidence="10">Transcription factor IIIC subunit 5 HTH domain-containing protein</fullName>
    </recommendedName>
</protein>
<evidence type="ECO:0000259" key="7">
    <source>
        <dbReference type="Pfam" id="PF17682"/>
    </source>
</evidence>
<evidence type="ECO:0000256" key="3">
    <source>
        <dbReference type="ARBA" id="ARBA00023163"/>
    </source>
</evidence>
<dbReference type="Pfam" id="PF17682">
    <property type="entry name" value="Tau95_N"/>
    <property type="match status" value="1"/>
</dbReference>
<keyword evidence="9" id="KW-1185">Reference proteome</keyword>
<evidence type="ECO:0000256" key="1">
    <source>
        <dbReference type="ARBA" id="ARBA00004123"/>
    </source>
</evidence>
<evidence type="ECO:0000256" key="2">
    <source>
        <dbReference type="ARBA" id="ARBA00023125"/>
    </source>
</evidence>
<dbReference type="Pfam" id="PF09734">
    <property type="entry name" value="Tau95"/>
    <property type="match status" value="1"/>
</dbReference>
<dbReference type="Gene3D" id="3.30.200.160">
    <property type="entry name" value="TFIIIC, subcomplex tauA, subunit Sfc1, barrel domain"/>
    <property type="match status" value="1"/>
</dbReference>
<evidence type="ECO:0008006" key="10">
    <source>
        <dbReference type="Google" id="ProtNLM"/>
    </source>
</evidence>
<feature type="domain" description="Transcription factor IIIC subunit Tfc1/Sfc1 triple barrel" evidence="7">
    <location>
        <begin position="14"/>
        <end position="122"/>
    </location>
</feature>
<dbReference type="GO" id="GO:0006384">
    <property type="term" value="P:transcription initiation at RNA polymerase III promoter"/>
    <property type="evidence" value="ECO:0007669"/>
    <property type="project" value="InterPro"/>
</dbReference>
<evidence type="ECO:0000256" key="4">
    <source>
        <dbReference type="ARBA" id="ARBA00023242"/>
    </source>
</evidence>
<dbReference type="EMBL" id="KZ303491">
    <property type="protein sequence ID" value="PIA18104.1"/>
    <property type="molecule type" value="Genomic_DNA"/>
</dbReference>
<dbReference type="GO" id="GO:0000127">
    <property type="term" value="C:transcription factor TFIIIC complex"/>
    <property type="evidence" value="ECO:0007669"/>
    <property type="project" value="InterPro"/>
</dbReference>
<dbReference type="InterPro" id="IPR042536">
    <property type="entry name" value="TFIIIC_tauA_Sfc1"/>
</dbReference>
<comment type="subcellular location">
    <subcellularLocation>
        <location evidence="1">Nucleus</location>
    </subcellularLocation>
</comment>
<dbReference type="GO" id="GO:0005634">
    <property type="term" value="C:nucleus"/>
    <property type="evidence" value="ECO:0007669"/>
    <property type="project" value="UniProtKB-SubCell"/>
</dbReference>
<dbReference type="InterPro" id="IPR041499">
    <property type="entry name" value="Tfc1/Sfc1_N"/>
</dbReference>
<dbReference type="GO" id="GO:0001003">
    <property type="term" value="F:RNA polymerase III type 2 promoter sequence-specific DNA binding"/>
    <property type="evidence" value="ECO:0007669"/>
    <property type="project" value="TreeGrafter"/>
</dbReference>
<keyword evidence="4" id="KW-0539">Nucleus</keyword>
<name>A0A2G5BGF0_COERN</name>